<reference evidence="3 4" key="1">
    <citation type="journal article" date="2016" name="Nat. Commun.">
        <title>Thousands of microbial genomes shed light on interconnected biogeochemical processes in an aquifer system.</title>
        <authorList>
            <person name="Anantharaman K."/>
            <person name="Brown C.T."/>
            <person name="Hug L.A."/>
            <person name="Sharon I."/>
            <person name="Castelle C.J."/>
            <person name="Probst A.J."/>
            <person name="Thomas B.C."/>
            <person name="Singh A."/>
            <person name="Wilkins M.J."/>
            <person name="Karaoz U."/>
            <person name="Brodie E.L."/>
            <person name="Williams K.H."/>
            <person name="Hubbard S.S."/>
            <person name="Banfield J.F."/>
        </authorList>
    </citation>
    <scope>NUCLEOTIDE SEQUENCE [LARGE SCALE GENOMIC DNA]</scope>
</reference>
<dbReference type="EMBL" id="MFAM01000025">
    <property type="protein sequence ID" value="OGD79183.1"/>
    <property type="molecule type" value="Genomic_DNA"/>
</dbReference>
<accession>A0A1F5FHU7</accession>
<dbReference type="Proteomes" id="UP000176682">
    <property type="component" value="Unassembled WGS sequence"/>
</dbReference>
<evidence type="ECO:0000256" key="1">
    <source>
        <dbReference type="SAM" id="Phobius"/>
    </source>
</evidence>
<keyword evidence="1" id="KW-0472">Membrane</keyword>
<comment type="caution">
    <text evidence="3">The sequence shown here is derived from an EMBL/GenBank/DDBJ whole genome shotgun (WGS) entry which is preliminary data.</text>
</comment>
<proteinExistence type="predicted"/>
<evidence type="ECO:0000313" key="3">
    <source>
        <dbReference type="EMBL" id="OGD79183.1"/>
    </source>
</evidence>
<protein>
    <recommendedName>
        <fullName evidence="2">Soluble ligand binding domain-containing protein</fullName>
    </recommendedName>
</protein>
<organism evidence="3 4">
    <name type="scientific">Candidatus Collierbacteria bacterium RIFOXYB1_FULL_49_13</name>
    <dbReference type="NCBI Taxonomy" id="1817728"/>
    <lineage>
        <taxon>Bacteria</taxon>
        <taxon>Candidatus Collieribacteriota</taxon>
    </lineage>
</organism>
<dbReference type="Gene3D" id="3.10.560.10">
    <property type="entry name" value="Outer membrane lipoprotein wza domain like"/>
    <property type="match status" value="1"/>
</dbReference>
<evidence type="ECO:0000313" key="4">
    <source>
        <dbReference type="Proteomes" id="UP000176682"/>
    </source>
</evidence>
<feature type="transmembrane region" description="Helical" evidence="1">
    <location>
        <begin position="7"/>
        <end position="26"/>
    </location>
</feature>
<evidence type="ECO:0000259" key="2">
    <source>
        <dbReference type="Pfam" id="PF10531"/>
    </source>
</evidence>
<keyword evidence="1" id="KW-0812">Transmembrane</keyword>
<dbReference type="InterPro" id="IPR010994">
    <property type="entry name" value="RuvA_2-like"/>
</dbReference>
<feature type="domain" description="Soluble ligand binding" evidence="2">
    <location>
        <begin position="53"/>
        <end position="93"/>
    </location>
</feature>
<dbReference type="InterPro" id="IPR019554">
    <property type="entry name" value="Soluble_ligand-bd"/>
</dbReference>
<dbReference type="Pfam" id="PF12836">
    <property type="entry name" value="HHH_3"/>
    <property type="match status" value="1"/>
</dbReference>
<name>A0A1F5FHU7_9BACT</name>
<dbReference type="SUPFAM" id="SSF47781">
    <property type="entry name" value="RuvA domain 2-like"/>
    <property type="match status" value="1"/>
</dbReference>
<dbReference type="Gene3D" id="1.10.150.320">
    <property type="entry name" value="Photosystem II 12 kDa extrinsic protein"/>
    <property type="match status" value="1"/>
</dbReference>
<sequence length="195" mass="20398">MNWRLGVWVILAVAGVVMISAGAWWWQMTGSGVSVEVIKAGSGEVKGEGTIWVDVGGAVVNPGVYQLAVGARIKDALTAAGGLSAEADRAWVERSLNLAQNLIDGYKVFIPKVNPSLALPLAGEGTVSKGSLESRSGCVSVNTGSKGELDGLAGIGEVRAEAIIAGRPYGRIEELTERKIVPKSVLEKVKQEICL</sequence>
<keyword evidence="1" id="KW-1133">Transmembrane helix</keyword>
<dbReference type="Pfam" id="PF10531">
    <property type="entry name" value="SLBB"/>
    <property type="match status" value="1"/>
</dbReference>
<dbReference type="AlphaFoldDB" id="A0A1F5FHU7"/>
<gene>
    <name evidence="3" type="ORF">A2368_04070</name>
</gene>